<dbReference type="PRINTS" id="PR00096">
    <property type="entry name" value="GATASE"/>
</dbReference>
<reference evidence="8 9" key="1">
    <citation type="submission" date="2018-03" db="EMBL/GenBank/DDBJ databases">
        <title>Genomic Encyclopedia of Archaeal and Bacterial Type Strains, Phase II (KMG-II): from individual species to whole genera.</title>
        <authorList>
            <person name="Goeker M."/>
        </authorList>
    </citation>
    <scope>NUCLEOTIDE SEQUENCE [LARGE SCALE GENOMIC DNA]</scope>
    <source>
        <strain evidence="8 9">DSM 45211</strain>
    </source>
</reference>
<dbReference type="InterPro" id="IPR029062">
    <property type="entry name" value="Class_I_gatase-like"/>
</dbReference>
<dbReference type="PROSITE" id="PS51273">
    <property type="entry name" value="GATASE_TYPE_1"/>
    <property type="match status" value="1"/>
</dbReference>
<evidence type="ECO:0000313" key="8">
    <source>
        <dbReference type="EMBL" id="PSL06050.1"/>
    </source>
</evidence>
<dbReference type="Gene3D" id="3.60.120.10">
    <property type="entry name" value="Anthranilate synthase"/>
    <property type="match status" value="1"/>
</dbReference>
<name>A0A2P8E998_9ACTN</name>
<protein>
    <recommendedName>
        <fullName evidence="1">anthranilate synthase</fullName>
        <ecNumber evidence="1">4.1.3.27</ecNumber>
    </recommendedName>
</protein>
<dbReference type="InterPro" id="IPR019999">
    <property type="entry name" value="Anth_synth_I-like"/>
</dbReference>
<dbReference type="CDD" id="cd01743">
    <property type="entry name" value="GATase1_Anthranilate_Synthase"/>
    <property type="match status" value="1"/>
</dbReference>
<feature type="domain" description="Chorismate-utilising enzyme C-terminal" evidence="7">
    <location>
        <begin position="134"/>
        <end position="393"/>
    </location>
</feature>
<gene>
    <name evidence="8" type="ORF">CLV30_103205</name>
</gene>
<evidence type="ECO:0000256" key="1">
    <source>
        <dbReference type="ARBA" id="ARBA00012266"/>
    </source>
</evidence>
<dbReference type="AlphaFoldDB" id="A0A2P8E998"/>
<evidence type="ECO:0000256" key="3">
    <source>
        <dbReference type="ARBA" id="ARBA00023239"/>
    </source>
</evidence>
<keyword evidence="3" id="KW-0456">Lyase</keyword>
<evidence type="ECO:0000259" key="7">
    <source>
        <dbReference type="Pfam" id="PF00425"/>
    </source>
</evidence>
<evidence type="ECO:0000259" key="6">
    <source>
        <dbReference type="Pfam" id="PF00117"/>
    </source>
</evidence>
<feature type="compositionally biased region" description="Basic and acidic residues" evidence="5">
    <location>
        <begin position="10"/>
        <end position="25"/>
    </location>
</feature>
<dbReference type="Gene3D" id="3.40.50.880">
    <property type="match status" value="1"/>
</dbReference>
<keyword evidence="9" id="KW-1185">Reference proteome</keyword>
<dbReference type="Pfam" id="PF00117">
    <property type="entry name" value="GATase"/>
    <property type="match status" value="1"/>
</dbReference>
<dbReference type="EMBL" id="PYGE01000003">
    <property type="protein sequence ID" value="PSL06050.1"/>
    <property type="molecule type" value="Genomic_DNA"/>
</dbReference>
<dbReference type="InterPro" id="IPR005801">
    <property type="entry name" value="ADC_synthase"/>
</dbReference>
<dbReference type="EC" id="4.1.3.27" evidence="1"/>
<comment type="catalytic activity">
    <reaction evidence="4">
        <text>chorismate + L-glutamine = anthranilate + pyruvate + L-glutamate + H(+)</text>
        <dbReference type="Rhea" id="RHEA:21732"/>
        <dbReference type="ChEBI" id="CHEBI:15361"/>
        <dbReference type="ChEBI" id="CHEBI:15378"/>
        <dbReference type="ChEBI" id="CHEBI:16567"/>
        <dbReference type="ChEBI" id="CHEBI:29748"/>
        <dbReference type="ChEBI" id="CHEBI:29985"/>
        <dbReference type="ChEBI" id="CHEBI:58359"/>
        <dbReference type="EC" id="4.1.3.27"/>
    </reaction>
</comment>
<proteinExistence type="predicted"/>
<keyword evidence="2" id="KW-0315">Glutamine amidotransferase</keyword>
<dbReference type="InterPro" id="IPR017926">
    <property type="entry name" value="GATASE"/>
</dbReference>
<dbReference type="PANTHER" id="PTHR11236:SF49">
    <property type="entry name" value="ANTHRANILATE SYNTHASE COMPONENT 1"/>
    <property type="match status" value="1"/>
</dbReference>
<organism evidence="8 9">
    <name type="scientific">Haloactinopolyspora alba</name>
    <dbReference type="NCBI Taxonomy" id="648780"/>
    <lineage>
        <taxon>Bacteria</taxon>
        <taxon>Bacillati</taxon>
        <taxon>Actinomycetota</taxon>
        <taxon>Actinomycetes</taxon>
        <taxon>Jiangellales</taxon>
        <taxon>Jiangellaceae</taxon>
        <taxon>Haloactinopolyspora</taxon>
    </lineage>
</organism>
<dbReference type="GO" id="GO:0004049">
    <property type="term" value="F:anthranilate synthase activity"/>
    <property type="evidence" value="ECO:0007669"/>
    <property type="project" value="UniProtKB-EC"/>
</dbReference>
<dbReference type="PANTHER" id="PTHR11236">
    <property type="entry name" value="AMINOBENZOATE/ANTHRANILATE SYNTHASE"/>
    <property type="match status" value="1"/>
</dbReference>
<dbReference type="SUPFAM" id="SSF56322">
    <property type="entry name" value="ADC synthase"/>
    <property type="match status" value="1"/>
</dbReference>
<feature type="region of interest" description="Disordered" evidence="5">
    <location>
        <begin position="1"/>
        <end position="28"/>
    </location>
</feature>
<dbReference type="Pfam" id="PF00425">
    <property type="entry name" value="Chorismate_bind"/>
    <property type="match status" value="1"/>
</dbReference>
<sequence length="648" mass="69567">MSCGPSVEAPDERNPDMPHDLRELLDDPDPPAFAVLRRADGPGIELLIGDVVDVDQLADVPLPAPTAGDATPHVLALVPYRQVTERGFECHDDATPLRCLVVREHTVLTTDDVLAAVPDGPVDVADGAFDVDDDAYADIVGRVIRDEIGRGEGANFVVRRDYRARLTGGTVPAAALRLFRRLLTGEPNAYWTFAVHAGDATMVGATPERHVSLTGRTVTMNPISGTYRAPADGPAGDGLLSFLADPKETEELFMVVDEELKMMSRVCERGGRVIGPYLKEMGHLAHTEYLLEGTTDADVRGVLRETMFAPTVTGSPIENAARVVRRYEGGGRGYYSGVAALIGQDGAGRRTLDAPILIRTAYLEPSGDVRVPVGATLVRHSVAAHEVAETHAKAAGVLAALGVRASRRRAVDAPSLAGYPDVAEALTARNAALAPFWLRPQHGAVRADLAGRSVLIVDAEDRWTAMLAHLFRHLGADATVVRWDDTVDIGTPDLLVSGPGPGDPRAIDDPRMTRLRELLSDRLAERRPLLAVCLSHQVLAGLLGFDVGALPRPYQGTQREVDVFGARHRLGFYNTFTPSVPDGVIDGVEVATAGDEVHALRGPGFVSVQFHLESVLSVDGIDLLAELTSRLLTDDHRHLAAHETGLCR</sequence>
<evidence type="ECO:0000256" key="2">
    <source>
        <dbReference type="ARBA" id="ARBA00022962"/>
    </source>
</evidence>
<evidence type="ECO:0000256" key="4">
    <source>
        <dbReference type="ARBA" id="ARBA00047683"/>
    </source>
</evidence>
<dbReference type="Proteomes" id="UP000243528">
    <property type="component" value="Unassembled WGS sequence"/>
</dbReference>
<dbReference type="PRINTS" id="PR00097">
    <property type="entry name" value="ANTSNTHASEII"/>
</dbReference>
<dbReference type="SUPFAM" id="SSF52317">
    <property type="entry name" value="Class I glutamine amidotransferase-like"/>
    <property type="match status" value="1"/>
</dbReference>
<comment type="caution">
    <text evidence="8">The sequence shown here is derived from an EMBL/GenBank/DDBJ whole genome shotgun (WGS) entry which is preliminary data.</text>
</comment>
<accession>A0A2P8E998</accession>
<evidence type="ECO:0000256" key="5">
    <source>
        <dbReference type="SAM" id="MobiDB-lite"/>
    </source>
</evidence>
<feature type="domain" description="Glutamine amidotransferase" evidence="6">
    <location>
        <begin position="455"/>
        <end position="625"/>
    </location>
</feature>
<evidence type="ECO:0000313" key="9">
    <source>
        <dbReference type="Proteomes" id="UP000243528"/>
    </source>
</evidence>
<dbReference type="InterPro" id="IPR006221">
    <property type="entry name" value="TrpG/PapA_dom"/>
</dbReference>
<dbReference type="GO" id="GO:0000162">
    <property type="term" value="P:L-tryptophan biosynthetic process"/>
    <property type="evidence" value="ECO:0007669"/>
    <property type="project" value="TreeGrafter"/>
</dbReference>
<dbReference type="InterPro" id="IPR015890">
    <property type="entry name" value="Chorismate_C"/>
</dbReference>